<dbReference type="CDD" id="cd07377">
    <property type="entry name" value="WHTH_GntR"/>
    <property type="match status" value="1"/>
</dbReference>
<sequence>MGVSTTAEPPYRRIVEEIRGQIAAGELGPGDRLPSTRQIARRSRVALATATKALNALRQEGLVQAIPRVGTVVAVPEDEAAPSGPARPRTSTRPEQELTRERVVRTAIEIADSEGLDAVSMRAVAARLGAATMSMYRHVASKDELVLLMADAAFAEQGYAEPPPAGWRARIELAARTLWTLYRRHPWLAQLNPLTRPLPLPSLLLHGEWILAALDELGFEPAAALDLEVVLYSHIQGLAANLEREAHAQAATGLTDDEWVEQQGDALNAIARSGRYPTFAKLMATFAHDGYDLDLDKLFEIGLRMLLDGLAVLVEQRR</sequence>
<dbReference type="InterPro" id="IPR001647">
    <property type="entry name" value="HTH_TetR"/>
</dbReference>
<dbReference type="GO" id="GO:0003700">
    <property type="term" value="F:DNA-binding transcription factor activity"/>
    <property type="evidence" value="ECO:0007669"/>
    <property type="project" value="InterPro"/>
</dbReference>
<gene>
    <name evidence="9" type="ORF">Prum_100950</name>
</gene>
<dbReference type="SUPFAM" id="SSF46689">
    <property type="entry name" value="Homeodomain-like"/>
    <property type="match status" value="1"/>
</dbReference>
<dbReference type="Gene3D" id="1.10.357.10">
    <property type="entry name" value="Tetracycline Repressor, domain 2"/>
    <property type="match status" value="1"/>
</dbReference>
<dbReference type="Pfam" id="PF00392">
    <property type="entry name" value="GntR"/>
    <property type="match status" value="1"/>
</dbReference>
<evidence type="ECO:0000256" key="4">
    <source>
        <dbReference type="ARBA" id="ARBA00023163"/>
    </source>
</evidence>
<dbReference type="SMART" id="SM00345">
    <property type="entry name" value="HTH_GNTR"/>
    <property type="match status" value="1"/>
</dbReference>
<dbReference type="EMBL" id="BLPG01000002">
    <property type="protein sequence ID" value="GFJ96453.1"/>
    <property type="molecule type" value="Genomic_DNA"/>
</dbReference>
<dbReference type="Pfam" id="PF00440">
    <property type="entry name" value="TetR_N"/>
    <property type="match status" value="1"/>
</dbReference>
<dbReference type="SUPFAM" id="SSF48498">
    <property type="entry name" value="Tetracyclin repressor-like, C-terminal domain"/>
    <property type="match status" value="1"/>
</dbReference>
<dbReference type="GO" id="GO:0003677">
    <property type="term" value="F:DNA binding"/>
    <property type="evidence" value="ECO:0007669"/>
    <property type="project" value="UniProtKB-UniRule"/>
</dbReference>
<evidence type="ECO:0000313" key="9">
    <source>
        <dbReference type="EMBL" id="GFJ96453.1"/>
    </source>
</evidence>
<keyword evidence="3 5" id="KW-0238">DNA-binding</keyword>
<dbReference type="AlphaFoldDB" id="A0A6V8LGS6"/>
<dbReference type="InterPro" id="IPR036390">
    <property type="entry name" value="WH_DNA-bd_sf"/>
</dbReference>
<feature type="domain" description="HTH gntR-type" evidence="7">
    <location>
        <begin position="8"/>
        <end position="76"/>
    </location>
</feature>
<keyword evidence="2" id="KW-0805">Transcription regulation</keyword>
<comment type="caution">
    <text evidence="9">The sequence shown here is derived from an EMBL/GenBank/DDBJ whole genome shotgun (WGS) entry which is preliminary data.</text>
</comment>
<reference evidence="9 10" key="2">
    <citation type="submission" date="2020-03" db="EMBL/GenBank/DDBJ databases">
        <authorList>
            <person name="Ichikawa N."/>
            <person name="Kimura A."/>
            <person name="Kitahashi Y."/>
            <person name="Uohara A."/>
        </authorList>
    </citation>
    <scope>NUCLEOTIDE SEQUENCE [LARGE SCALE GENOMIC DNA]</scope>
    <source>
        <strain evidence="9 10">NBRC 108638</strain>
    </source>
</reference>
<evidence type="ECO:0000256" key="1">
    <source>
        <dbReference type="ARBA" id="ARBA00022898"/>
    </source>
</evidence>
<name>A0A6V8LGS6_9ACTN</name>
<evidence type="ECO:0000256" key="3">
    <source>
        <dbReference type="ARBA" id="ARBA00023125"/>
    </source>
</evidence>
<evidence type="ECO:0000313" key="10">
    <source>
        <dbReference type="Proteomes" id="UP000482960"/>
    </source>
</evidence>
<keyword evidence="1" id="KW-0663">Pyridoxal phosphate</keyword>
<keyword evidence="10" id="KW-1185">Reference proteome</keyword>
<evidence type="ECO:0000256" key="5">
    <source>
        <dbReference type="PROSITE-ProRule" id="PRU00335"/>
    </source>
</evidence>
<dbReference type="GO" id="GO:0045892">
    <property type="term" value="P:negative regulation of DNA-templated transcription"/>
    <property type="evidence" value="ECO:0007669"/>
    <property type="project" value="InterPro"/>
</dbReference>
<dbReference type="PROSITE" id="PS50949">
    <property type="entry name" value="HTH_GNTR"/>
    <property type="match status" value="1"/>
</dbReference>
<dbReference type="PANTHER" id="PTHR46577:SF1">
    <property type="entry name" value="HTH-TYPE TRANSCRIPTIONAL REGULATORY PROTEIN GABR"/>
    <property type="match status" value="1"/>
</dbReference>
<proteinExistence type="predicted"/>
<dbReference type="Proteomes" id="UP000482960">
    <property type="component" value="Unassembled WGS sequence"/>
</dbReference>
<feature type="region of interest" description="Disordered" evidence="6">
    <location>
        <begin position="77"/>
        <end position="99"/>
    </location>
</feature>
<evidence type="ECO:0000259" key="7">
    <source>
        <dbReference type="PROSITE" id="PS50949"/>
    </source>
</evidence>
<dbReference type="InterPro" id="IPR009057">
    <property type="entry name" value="Homeodomain-like_sf"/>
</dbReference>
<dbReference type="InterPro" id="IPR036271">
    <property type="entry name" value="Tet_transcr_reg_TetR-rel_C_sf"/>
</dbReference>
<dbReference type="InterPro" id="IPR051446">
    <property type="entry name" value="HTH_trans_reg/aminotransferase"/>
</dbReference>
<evidence type="ECO:0000256" key="2">
    <source>
        <dbReference type="ARBA" id="ARBA00023015"/>
    </source>
</evidence>
<dbReference type="RefSeq" id="WP_173086135.1">
    <property type="nucleotide sequence ID" value="NZ_BAABJB010000037.1"/>
</dbReference>
<dbReference type="Pfam" id="PF02909">
    <property type="entry name" value="TetR_C_1"/>
    <property type="match status" value="1"/>
</dbReference>
<protein>
    <submittedName>
        <fullName evidence="9">GntR family transcriptional regulator</fullName>
    </submittedName>
</protein>
<dbReference type="InterPro" id="IPR004111">
    <property type="entry name" value="Repressor_TetR_C"/>
</dbReference>
<dbReference type="SUPFAM" id="SSF46785">
    <property type="entry name" value="Winged helix' DNA-binding domain"/>
    <property type="match status" value="1"/>
</dbReference>
<evidence type="ECO:0000256" key="6">
    <source>
        <dbReference type="SAM" id="MobiDB-lite"/>
    </source>
</evidence>
<reference evidence="9 10" key="1">
    <citation type="submission" date="2020-03" db="EMBL/GenBank/DDBJ databases">
        <title>Whole genome shotgun sequence of Phytohabitans rumicis NBRC 108638.</title>
        <authorList>
            <person name="Komaki H."/>
            <person name="Tamura T."/>
        </authorList>
    </citation>
    <scope>NUCLEOTIDE SEQUENCE [LARGE SCALE GENOMIC DNA]</scope>
    <source>
        <strain evidence="9 10">NBRC 108638</strain>
    </source>
</reference>
<dbReference type="Gene3D" id="1.10.10.60">
    <property type="entry name" value="Homeodomain-like"/>
    <property type="match status" value="1"/>
</dbReference>
<feature type="domain" description="HTH tetR-type" evidence="8">
    <location>
        <begin position="97"/>
        <end position="157"/>
    </location>
</feature>
<organism evidence="9 10">
    <name type="scientific">Phytohabitans rumicis</name>
    <dbReference type="NCBI Taxonomy" id="1076125"/>
    <lineage>
        <taxon>Bacteria</taxon>
        <taxon>Bacillati</taxon>
        <taxon>Actinomycetota</taxon>
        <taxon>Actinomycetes</taxon>
        <taxon>Micromonosporales</taxon>
        <taxon>Micromonosporaceae</taxon>
    </lineage>
</organism>
<dbReference type="PANTHER" id="PTHR46577">
    <property type="entry name" value="HTH-TYPE TRANSCRIPTIONAL REGULATORY PROTEIN GABR"/>
    <property type="match status" value="1"/>
</dbReference>
<dbReference type="InterPro" id="IPR000524">
    <property type="entry name" value="Tscrpt_reg_HTH_GntR"/>
</dbReference>
<dbReference type="Gene3D" id="1.10.10.10">
    <property type="entry name" value="Winged helix-like DNA-binding domain superfamily/Winged helix DNA-binding domain"/>
    <property type="match status" value="1"/>
</dbReference>
<dbReference type="PROSITE" id="PS50977">
    <property type="entry name" value="HTH_TETR_2"/>
    <property type="match status" value="1"/>
</dbReference>
<keyword evidence="4" id="KW-0804">Transcription</keyword>
<dbReference type="InterPro" id="IPR036388">
    <property type="entry name" value="WH-like_DNA-bd_sf"/>
</dbReference>
<evidence type="ECO:0000259" key="8">
    <source>
        <dbReference type="PROSITE" id="PS50977"/>
    </source>
</evidence>
<feature type="DNA-binding region" description="H-T-H motif" evidence="5">
    <location>
        <begin position="120"/>
        <end position="139"/>
    </location>
</feature>
<accession>A0A6V8LGS6</accession>